<keyword evidence="1" id="KW-0812">Transmembrane</keyword>
<gene>
    <name evidence="2" type="ORF">SK128_009999</name>
</gene>
<evidence type="ECO:0000313" key="3">
    <source>
        <dbReference type="Proteomes" id="UP001381693"/>
    </source>
</evidence>
<dbReference type="EMBL" id="JAXCGZ010003774">
    <property type="protein sequence ID" value="KAK7083288.1"/>
    <property type="molecule type" value="Genomic_DNA"/>
</dbReference>
<evidence type="ECO:0000313" key="2">
    <source>
        <dbReference type="EMBL" id="KAK7083288.1"/>
    </source>
</evidence>
<feature type="transmembrane region" description="Helical" evidence="1">
    <location>
        <begin position="64"/>
        <end position="85"/>
    </location>
</feature>
<name>A0AAN9ACF2_HALRR</name>
<sequence>MRRRFPVANHTSVRSATIFEQFAPEHFETIVINATPLAVLDICEVCGSYQCSYCPTYSTGTSSLASVVIIIMSFITGISLSNLSLQEETNLFVGIGASDVLLETTDHENTVTFVDSIIAMVYSPAQQTGI</sequence>
<evidence type="ECO:0000256" key="1">
    <source>
        <dbReference type="SAM" id="Phobius"/>
    </source>
</evidence>
<dbReference type="GO" id="GO:0005576">
    <property type="term" value="C:extracellular region"/>
    <property type="evidence" value="ECO:0007669"/>
    <property type="project" value="InterPro"/>
</dbReference>
<protein>
    <submittedName>
        <fullName evidence="2">Uncharacterized protein</fullName>
    </submittedName>
</protein>
<dbReference type="Proteomes" id="UP001381693">
    <property type="component" value="Unassembled WGS sequence"/>
</dbReference>
<keyword evidence="1" id="KW-0472">Membrane</keyword>
<dbReference type="AlphaFoldDB" id="A0AAN9ACF2"/>
<dbReference type="Gene3D" id="2.60.40.690">
    <property type="entry name" value="Alpha-macroglobulin, receptor-binding domain"/>
    <property type="match status" value="1"/>
</dbReference>
<dbReference type="InterPro" id="IPR036595">
    <property type="entry name" value="A-macroglobulin_rcpt-bd_sf"/>
</dbReference>
<reference evidence="2 3" key="1">
    <citation type="submission" date="2023-11" db="EMBL/GenBank/DDBJ databases">
        <title>Halocaridina rubra genome assembly.</title>
        <authorList>
            <person name="Smith C."/>
        </authorList>
    </citation>
    <scope>NUCLEOTIDE SEQUENCE [LARGE SCALE GENOMIC DNA]</scope>
    <source>
        <strain evidence="2">EP-1</strain>
        <tissue evidence="2">Whole</tissue>
    </source>
</reference>
<organism evidence="2 3">
    <name type="scientific">Halocaridina rubra</name>
    <name type="common">Hawaiian red shrimp</name>
    <dbReference type="NCBI Taxonomy" id="373956"/>
    <lineage>
        <taxon>Eukaryota</taxon>
        <taxon>Metazoa</taxon>
        <taxon>Ecdysozoa</taxon>
        <taxon>Arthropoda</taxon>
        <taxon>Crustacea</taxon>
        <taxon>Multicrustacea</taxon>
        <taxon>Malacostraca</taxon>
        <taxon>Eumalacostraca</taxon>
        <taxon>Eucarida</taxon>
        <taxon>Decapoda</taxon>
        <taxon>Pleocyemata</taxon>
        <taxon>Caridea</taxon>
        <taxon>Atyoidea</taxon>
        <taxon>Atyidae</taxon>
        <taxon>Halocaridina</taxon>
    </lineage>
</organism>
<keyword evidence="3" id="KW-1185">Reference proteome</keyword>
<comment type="caution">
    <text evidence="2">The sequence shown here is derived from an EMBL/GenBank/DDBJ whole genome shotgun (WGS) entry which is preliminary data.</text>
</comment>
<proteinExistence type="predicted"/>
<keyword evidence="1" id="KW-1133">Transmembrane helix</keyword>
<accession>A0AAN9ACF2</accession>